<keyword evidence="1" id="KW-0717">Septation</keyword>
<dbReference type="GO" id="GO:0042834">
    <property type="term" value="F:peptidoglycan binding"/>
    <property type="evidence" value="ECO:0007669"/>
    <property type="project" value="InterPro"/>
</dbReference>
<organism evidence="5 6">
    <name type="scientific">Pantoea rodasii</name>
    <dbReference type="NCBI Taxonomy" id="1076549"/>
    <lineage>
        <taxon>Bacteria</taxon>
        <taxon>Pseudomonadati</taxon>
        <taxon>Pseudomonadota</taxon>
        <taxon>Gammaproteobacteria</taxon>
        <taxon>Enterobacterales</taxon>
        <taxon>Erwiniaceae</taxon>
        <taxon>Pantoea</taxon>
    </lineage>
</organism>
<dbReference type="RefSeq" id="WP_039328280.1">
    <property type="nucleotide sequence ID" value="NZ_JTJJ01000012.1"/>
</dbReference>
<dbReference type="NCBIfam" id="TIGR02223">
    <property type="entry name" value="ftsN"/>
    <property type="match status" value="1"/>
</dbReference>
<dbReference type="Proteomes" id="UP000030853">
    <property type="component" value="Unassembled WGS sequence"/>
</dbReference>
<comment type="subunit">
    <text evidence="1">Interacts with FtsA via its N-terminal cytoplasmic domain.</text>
</comment>
<keyword evidence="1" id="KW-0997">Cell inner membrane</keyword>
<dbReference type="InterPro" id="IPR052521">
    <property type="entry name" value="Cell_div_SPOR-domain"/>
</dbReference>
<dbReference type="PROSITE" id="PS51724">
    <property type="entry name" value="SPOR"/>
    <property type="match status" value="1"/>
</dbReference>
<keyword evidence="1" id="KW-1133">Transmembrane helix</keyword>
<comment type="caution">
    <text evidence="5">The sequence shown here is derived from an EMBL/GenBank/DDBJ whole genome shotgun (WGS) entry which is preliminary data.</text>
</comment>
<evidence type="ECO:0000313" key="5">
    <source>
        <dbReference type="EMBL" id="KHJ69663.1"/>
    </source>
</evidence>
<evidence type="ECO:0000256" key="1">
    <source>
        <dbReference type="HAMAP-Rule" id="MF_02039"/>
    </source>
</evidence>
<reference evidence="5 6" key="1">
    <citation type="submission" date="2014-11" db="EMBL/GenBank/DDBJ databases">
        <title>Genome sequencing of Pantoea rodasii ND03.</title>
        <authorList>
            <person name="Muhamad Yunos N.Y."/>
            <person name="Chan K.-G."/>
        </authorList>
    </citation>
    <scope>NUCLEOTIDE SEQUENCE [LARGE SCALE GENOMIC DNA]</scope>
    <source>
        <strain evidence="5 6">ND03</strain>
    </source>
</reference>
<dbReference type="PANTHER" id="PTHR38687:SF2">
    <property type="entry name" value="CELL DIVISION PROTEIN FTSN"/>
    <property type="match status" value="1"/>
</dbReference>
<dbReference type="HAMAP" id="MF_02039">
    <property type="entry name" value="FtsN_entero"/>
    <property type="match status" value="1"/>
</dbReference>
<feature type="compositionally biased region" description="Basic and acidic residues" evidence="3">
    <location>
        <begin position="211"/>
        <end position="222"/>
    </location>
</feature>
<feature type="region of interest" description="Disordered" evidence="3">
    <location>
        <begin position="1"/>
        <end position="33"/>
    </location>
</feature>
<feature type="transmembrane region" description="Helical" evidence="1">
    <location>
        <begin position="37"/>
        <end position="56"/>
    </location>
</feature>
<dbReference type="InterPro" id="IPR007730">
    <property type="entry name" value="SPOR-like_dom"/>
</dbReference>
<accession>A0A0B1R9I8</accession>
<feature type="compositionally biased region" description="Basic residues" evidence="3">
    <location>
        <begin position="14"/>
        <end position="29"/>
    </location>
</feature>
<keyword evidence="1" id="KW-0472">Membrane</keyword>
<feature type="compositionally biased region" description="Low complexity" evidence="3">
    <location>
        <begin position="187"/>
        <end position="210"/>
    </location>
</feature>
<gene>
    <name evidence="1" type="primary">ftsN</name>
    <name evidence="5" type="ORF">QU24_02850</name>
</gene>
<dbReference type="AlphaFoldDB" id="A0A0B1R9I8"/>
<dbReference type="Pfam" id="PF05036">
    <property type="entry name" value="SPOR"/>
    <property type="match status" value="1"/>
</dbReference>
<dbReference type="GO" id="GO:0000917">
    <property type="term" value="P:division septum assembly"/>
    <property type="evidence" value="ECO:0007669"/>
    <property type="project" value="UniProtKB-KW"/>
</dbReference>
<comment type="subcellular location">
    <subcellularLocation>
        <location evidence="1">Cell inner membrane</location>
        <topology evidence="1">Single-pass type II membrane protein</topology>
    </subcellularLocation>
    <text evidence="1">Localizes to the septum. Localizes to the midcell via interaction with the early cell division protein FtsA and via the periplasmic SPOR domain.</text>
</comment>
<keyword evidence="1" id="KW-0131">Cell cycle</keyword>
<dbReference type="EMBL" id="JTJJ01000012">
    <property type="protein sequence ID" value="KHJ69663.1"/>
    <property type="molecule type" value="Genomic_DNA"/>
</dbReference>
<dbReference type="Gene3D" id="3.30.70.1070">
    <property type="entry name" value="Sporulation related repeat"/>
    <property type="match status" value="1"/>
</dbReference>
<name>A0A0B1R9I8_9GAMM</name>
<feature type="disulfide bond" evidence="1">
    <location>
        <begin position="230"/>
        <end position="290"/>
    </location>
</feature>
<keyword evidence="1" id="KW-1003">Cell membrane</keyword>
<protein>
    <recommendedName>
        <fullName evidence="1 2">Cell division protein FtsN</fullName>
    </recommendedName>
</protein>
<dbReference type="InterPro" id="IPR036680">
    <property type="entry name" value="SPOR-like_sf"/>
</dbReference>
<keyword evidence="1 5" id="KW-0132">Cell division</keyword>
<dbReference type="GO" id="GO:0043093">
    <property type="term" value="P:FtsZ-dependent cytokinesis"/>
    <property type="evidence" value="ECO:0007669"/>
    <property type="project" value="UniProtKB-UniRule"/>
</dbReference>
<keyword evidence="1" id="KW-1015">Disulfide bond</keyword>
<keyword evidence="1" id="KW-0812">Transmembrane</keyword>
<evidence type="ECO:0000259" key="4">
    <source>
        <dbReference type="PROSITE" id="PS51724"/>
    </source>
</evidence>
<dbReference type="SUPFAM" id="SSF110997">
    <property type="entry name" value="Sporulation related repeat"/>
    <property type="match status" value="1"/>
</dbReference>
<evidence type="ECO:0000256" key="3">
    <source>
        <dbReference type="SAM" id="MobiDB-lite"/>
    </source>
</evidence>
<proteinExistence type="inferred from homology"/>
<comment type="similarity">
    <text evidence="1">Belongs to the FtsN family.</text>
</comment>
<dbReference type="GO" id="GO:0005886">
    <property type="term" value="C:plasma membrane"/>
    <property type="evidence" value="ECO:0007669"/>
    <property type="project" value="UniProtKB-SubCell"/>
</dbReference>
<sequence>MAQRDYVGRGRSTGTRRKKPAAGRSKKSKGGSGTSKLMMVLAVAVLVTFAGGLWFISHHKKEETEVIPNHKANGNGLPPKPEERWKYIKELENRQITVPTPTEPSAGGGVQSQTQLTDEQRQLLEQMQADMRQQPTQLNEVPWNEQTPAQRQQTLQRQQQVQVQQQQLQRQQQQLQQQQRQQQIQQQQATRQQQQPAPITREPVQQPKPQETAKAKPEEKATAQRWMVQCGSFKGTDQAESVRAGLAFEGFESRITTGGGWNRVVIGPFKDRSSADSTVKRLHSSGHSSCIPLALP</sequence>
<dbReference type="InterPro" id="IPR011930">
    <property type="entry name" value="FtsN"/>
</dbReference>
<feature type="domain" description="SPOR" evidence="4">
    <location>
        <begin position="220"/>
        <end position="295"/>
    </location>
</feature>
<feature type="region of interest" description="Disordered" evidence="3">
    <location>
        <begin position="187"/>
        <end position="223"/>
    </location>
</feature>
<comment type="function">
    <text evidence="1">Essential cell division protein that activates septal peptidoglycan synthesis and constriction of the cell. Acts on both sides of the membrane, via interaction with FtsA in the cytoplasm and interaction with the FtsQBL complex in the periplasm. These interactions may induce a conformational switch in both FtsA and FtsQBL, leading to septal peptidoglycan synthesis by FtsI and associated synthases.</text>
</comment>
<evidence type="ECO:0000256" key="2">
    <source>
        <dbReference type="NCBIfam" id="TIGR02223"/>
    </source>
</evidence>
<evidence type="ECO:0000313" key="6">
    <source>
        <dbReference type="Proteomes" id="UP000030853"/>
    </source>
</evidence>
<dbReference type="PANTHER" id="PTHR38687">
    <property type="entry name" value="CELL DIVISION PROTEIN DEDD-RELATED"/>
    <property type="match status" value="1"/>
</dbReference>
<feature type="region of interest" description="Disordered" evidence="3">
    <location>
        <begin position="97"/>
        <end position="117"/>
    </location>
</feature>
<dbReference type="GO" id="GO:0032153">
    <property type="term" value="C:cell division site"/>
    <property type="evidence" value="ECO:0007669"/>
    <property type="project" value="UniProtKB-UniRule"/>
</dbReference>